<dbReference type="EMBL" id="CP042910">
    <property type="protein sequence ID" value="QEG18259.1"/>
    <property type="molecule type" value="Genomic_DNA"/>
</dbReference>
<dbReference type="RefSeq" id="WP_002646704.1">
    <property type="nucleotide sequence ID" value="NZ_CP042910.1"/>
</dbReference>
<keyword evidence="4" id="KW-1185">Reference proteome</keyword>
<dbReference type="EMBL" id="DQAY01000109">
    <property type="protein sequence ID" value="HCO24854.1"/>
    <property type="molecule type" value="Genomic_DNA"/>
</dbReference>
<dbReference type="Proteomes" id="UP000263642">
    <property type="component" value="Unassembled WGS sequence"/>
</dbReference>
<dbReference type="Proteomes" id="UP000322887">
    <property type="component" value="Chromosome"/>
</dbReference>
<gene>
    <name evidence="1" type="ORF">DIT97_18170</name>
    <name evidence="2" type="ORF">GmarT_41450</name>
</gene>
<organism evidence="1 3">
    <name type="scientific">Gimesia maris</name>
    <dbReference type="NCBI Taxonomy" id="122"/>
    <lineage>
        <taxon>Bacteria</taxon>
        <taxon>Pseudomonadati</taxon>
        <taxon>Planctomycetota</taxon>
        <taxon>Planctomycetia</taxon>
        <taxon>Planctomycetales</taxon>
        <taxon>Planctomycetaceae</taxon>
        <taxon>Gimesia</taxon>
    </lineage>
</organism>
<dbReference type="AlphaFoldDB" id="A0A3D3R7I4"/>
<evidence type="ECO:0000313" key="1">
    <source>
        <dbReference type="EMBL" id="HCO24854.1"/>
    </source>
</evidence>
<evidence type="ECO:0000313" key="3">
    <source>
        <dbReference type="Proteomes" id="UP000263642"/>
    </source>
</evidence>
<reference evidence="1 3" key="1">
    <citation type="journal article" date="2018" name="Nat. Biotechnol.">
        <title>A standardized bacterial taxonomy based on genome phylogeny substantially revises the tree of life.</title>
        <authorList>
            <person name="Parks D.H."/>
            <person name="Chuvochina M."/>
            <person name="Waite D.W."/>
            <person name="Rinke C."/>
            <person name="Skarshewski A."/>
            <person name="Chaumeil P.A."/>
            <person name="Hugenholtz P."/>
        </authorList>
    </citation>
    <scope>NUCLEOTIDE SEQUENCE [LARGE SCALE GENOMIC DNA]</scope>
    <source>
        <strain evidence="1">UBA9375</strain>
    </source>
</reference>
<proteinExistence type="predicted"/>
<reference evidence="2 4" key="2">
    <citation type="submission" date="2019-08" db="EMBL/GenBank/DDBJ databases">
        <title>Deep-cultivation of Planctomycetes and their phenomic and genomic characterization uncovers novel biology.</title>
        <authorList>
            <person name="Wiegand S."/>
            <person name="Jogler M."/>
            <person name="Boedeker C."/>
            <person name="Pinto D."/>
            <person name="Vollmers J."/>
            <person name="Rivas-Marin E."/>
            <person name="Kohn T."/>
            <person name="Peeters S.H."/>
            <person name="Heuer A."/>
            <person name="Rast P."/>
            <person name="Oberbeckmann S."/>
            <person name="Bunk B."/>
            <person name="Jeske O."/>
            <person name="Meyerdierks A."/>
            <person name="Storesund J.E."/>
            <person name="Kallscheuer N."/>
            <person name="Luecker S."/>
            <person name="Lage O.M."/>
            <person name="Pohl T."/>
            <person name="Merkel B.J."/>
            <person name="Hornburger P."/>
            <person name="Mueller R.-W."/>
            <person name="Bruemmer F."/>
            <person name="Labrenz M."/>
            <person name="Spormann A.M."/>
            <person name="Op den Camp H."/>
            <person name="Overmann J."/>
            <person name="Amann R."/>
            <person name="Jetten M.S.M."/>
            <person name="Mascher T."/>
            <person name="Medema M.H."/>
            <person name="Devos D.P."/>
            <person name="Kaster A.-K."/>
            <person name="Ovreas L."/>
            <person name="Rohde M."/>
            <person name="Galperin M.Y."/>
            <person name="Jogler C."/>
        </authorList>
    </citation>
    <scope>NUCLEOTIDE SEQUENCE [LARGE SCALE GENOMIC DNA]</scope>
    <source>
        <strain evidence="2 4">DSM 8797</strain>
    </source>
</reference>
<accession>A0A3D3R7I4</accession>
<evidence type="ECO:0000313" key="4">
    <source>
        <dbReference type="Proteomes" id="UP000322887"/>
    </source>
</evidence>
<sequence length="159" mass="18128">MKNNKFIIFGFLGFAVVLLGIQLSSHPLIESRMYTCGECRLHRDSRRIFSVVISNSTIETKCSSWYKSQYGNDHKHVWILAPLIQYKNINGDGKASITLSKGESLWALSSDEQLQYLKNSIGQDRSIRLEIIKKLYKATLQDDKEAATSTLIEIKQTLK</sequence>
<dbReference type="GeneID" id="98648622"/>
<protein>
    <submittedName>
        <fullName evidence="1">Uncharacterized protein</fullName>
    </submittedName>
</protein>
<name>A0A3D3R7I4_9PLAN</name>
<evidence type="ECO:0000313" key="2">
    <source>
        <dbReference type="EMBL" id="QEG18259.1"/>
    </source>
</evidence>